<dbReference type="PANTHER" id="PTHR30055:SF226">
    <property type="entry name" value="HTH-TYPE TRANSCRIPTIONAL REGULATOR PKSA"/>
    <property type="match status" value="1"/>
</dbReference>
<dbReference type="PRINTS" id="PR00455">
    <property type="entry name" value="HTHTETR"/>
</dbReference>
<dbReference type="PROSITE" id="PS50977">
    <property type="entry name" value="HTH_TETR_2"/>
    <property type="match status" value="1"/>
</dbReference>
<dbReference type="InterPro" id="IPR036271">
    <property type="entry name" value="Tet_transcr_reg_TetR-rel_C_sf"/>
</dbReference>
<dbReference type="InterPro" id="IPR039536">
    <property type="entry name" value="TetR_C_Proteobacteria"/>
</dbReference>
<feature type="domain" description="HTH tetR-type" evidence="4">
    <location>
        <begin position="19"/>
        <end position="79"/>
    </location>
</feature>
<dbReference type="InterPro" id="IPR023772">
    <property type="entry name" value="DNA-bd_HTH_TetR-type_CS"/>
</dbReference>
<dbReference type="Proteomes" id="UP000570514">
    <property type="component" value="Unassembled WGS sequence"/>
</dbReference>
<feature type="compositionally biased region" description="Polar residues" evidence="3">
    <location>
        <begin position="1"/>
        <end position="10"/>
    </location>
</feature>
<evidence type="ECO:0000256" key="3">
    <source>
        <dbReference type="SAM" id="MobiDB-lite"/>
    </source>
</evidence>
<feature type="region of interest" description="Disordered" evidence="3">
    <location>
        <begin position="1"/>
        <end position="21"/>
    </location>
</feature>
<protein>
    <submittedName>
        <fullName evidence="5">AcrR family transcriptional regulator</fullName>
    </submittedName>
</protein>
<feature type="DNA-binding region" description="H-T-H motif" evidence="2">
    <location>
        <begin position="42"/>
        <end position="61"/>
    </location>
</feature>
<dbReference type="GO" id="GO:0003700">
    <property type="term" value="F:DNA-binding transcription factor activity"/>
    <property type="evidence" value="ECO:0007669"/>
    <property type="project" value="TreeGrafter"/>
</dbReference>
<keyword evidence="1 2" id="KW-0238">DNA-binding</keyword>
<dbReference type="PANTHER" id="PTHR30055">
    <property type="entry name" value="HTH-TYPE TRANSCRIPTIONAL REGULATOR RUTR"/>
    <property type="match status" value="1"/>
</dbReference>
<sequence length="217" mass="23899">MEIENSTSASPRKWHRRKQARPDEISKAALIAFAQKGYAAATMADIAKLAGITKGTIYLYFKNKEDLFNALVREHIVDRLAAHFSGMENSEDVISAINHCFDVVSDMALTEEVLVLGRVITAEARNFPAIAQFWGAEVIDSLLDLVTALLRRGGAQGTLGAVNPEAAARLCLALVLQELIWHPSFNVGDREHSDPRSMMELQRAIIIQGIRAAQVFV</sequence>
<evidence type="ECO:0000313" key="5">
    <source>
        <dbReference type="EMBL" id="NIK87143.1"/>
    </source>
</evidence>
<comment type="caution">
    <text evidence="5">The sequence shown here is derived from an EMBL/GenBank/DDBJ whole genome shotgun (WGS) entry which is preliminary data.</text>
</comment>
<gene>
    <name evidence="5" type="ORF">FHS83_000461</name>
</gene>
<dbReference type="InterPro" id="IPR009057">
    <property type="entry name" value="Homeodomain-like_sf"/>
</dbReference>
<dbReference type="Gene3D" id="1.10.357.10">
    <property type="entry name" value="Tetracycline Repressor, domain 2"/>
    <property type="match status" value="1"/>
</dbReference>
<organism evidence="5 6">
    <name type="scientific">Rhizomicrobium palustre</name>
    <dbReference type="NCBI Taxonomy" id="189966"/>
    <lineage>
        <taxon>Bacteria</taxon>
        <taxon>Pseudomonadati</taxon>
        <taxon>Pseudomonadota</taxon>
        <taxon>Alphaproteobacteria</taxon>
        <taxon>Micropepsales</taxon>
        <taxon>Micropepsaceae</taxon>
        <taxon>Rhizomicrobium</taxon>
    </lineage>
</organism>
<dbReference type="GO" id="GO:0000976">
    <property type="term" value="F:transcription cis-regulatory region binding"/>
    <property type="evidence" value="ECO:0007669"/>
    <property type="project" value="TreeGrafter"/>
</dbReference>
<proteinExistence type="predicted"/>
<dbReference type="Pfam" id="PF00440">
    <property type="entry name" value="TetR_N"/>
    <property type="match status" value="1"/>
</dbReference>
<dbReference type="AlphaFoldDB" id="A0A846MUV7"/>
<dbReference type="InterPro" id="IPR050109">
    <property type="entry name" value="HTH-type_TetR-like_transc_reg"/>
</dbReference>
<dbReference type="PROSITE" id="PS01081">
    <property type="entry name" value="HTH_TETR_1"/>
    <property type="match status" value="1"/>
</dbReference>
<reference evidence="5 6" key="1">
    <citation type="submission" date="2020-03" db="EMBL/GenBank/DDBJ databases">
        <title>Genomic Encyclopedia of Type Strains, Phase IV (KMG-IV): sequencing the most valuable type-strain genomes for metagenomic binning, comparative biology and taxonomic classification.</title>
        <authorList>
            <person name="Goeker M."/>
        </authorList>
    </citation>
    <scope>NUCLEOTIDE SEQUENCE [LARGE SCALE GENOMIC DNA]</scope>
    <source>
        <strain evidence="5 6">DSM 19867</strain>
    </source>
</reference>
<name>A0A846MUV7_9PROT</name>
<keyword evidence="6" id="KW-1185">Reference proteome</keyword>
<dbReference type="Pfam" id="PF14246">
    <property type="entry name" value="TetR_C_7"/>
    <property type="match status" value="1"/>
</dbReference>
<evidence type="ECO:0000313" key="6">
    <source>
        <dbReference type="Proteomes" id="UP000570514"/>
    </source>
</evidence>
<dbReference type="SUPFAM" id="SSF46689">
    <property type="entry name" value="Homeodomain-like"/>
    <property type="match status" value="1"/>
</dbReference>
<evidence type="ECO:0000256" key="2">
    <source>
        <dbReference type="PROSITE-ProRule" id="PRU00335"/>
    </source>
</evidence>
<evidence type="ECO:0000259" key="4">
    <source>
        <dbReference type="PROSITE" id="PS50977"/>
    </source>
</evidence>
<dbReference type="InterPro" id="IPR001647">
    <property type="entry name" value="HTH_TetR"/>
</dbReference>
<dbReference type="RefSeq" id="WP_167080478.1">
    <property type="nucleotide sequence ID" value="NZ_BAAADC010000001.1"/>
</dbReference>
<accession>A0A846MUV7</accession>
<evidence type="ECO:0000256" key="1">
    <source>
        <dbReference type="ARBA" id="ARBA00023125"/>
    </source>
</evidence>
<dbReference type="SUPFAM" id="SSF48498">
    <property type="entry name" value="Tetracyclin repressor-like, C-terminal domain"/>
    <property type="match status" value="1"/>
</dbReference>
<dbReference type="EMBL" id="JAASRM010000001">
    <property type="protein sequence ID" value="NIK87143.1"/>
    <property type="molecule type" value="Genomic_DNA"/>
</dbReference>